<proteinExistence type="predicted"/>
<comment type="caution">
    <text evidence="1">The sequence shown here is derived from an EMBL/GenBank/DDBJ whole genome shotgun (WGS) entry which is preliminary data.</text>
</comment>
<gene>
    <name evidence="1" type="ORF">V1525DRAFT_415568</name>
</gene>
<sequence>MQNPLTLMVVSCSCASLAFWFFGLRPAHPRTDFVVLSFLTSVSVRFIFGRASHVFALRRASFTLLRVVFSCFLGLSLAVSSSSQILFGFFSLRGFLSFLQSFVPLVVSFDCVVWHLV</sequence>
<accession>A0ACC3SPZ2</accession>
<reference evidence="2" key="1">
    <citation type="journal article" date="2024" name="Front. Bioeng. Biotechnol.">
        <title>Genome-scale model development and genomic sequencing of the oleaginous clade Lipomyces.</title>
        <authorList>
            <person name="Czajka J.J."/>
            <person name="Han Y."/>
            <person name="Kim J."/>
            <person name="Mondo S.J."/>
            <person name="Hofstad B.A."/>
            <person name="Robles A."/>
            <person name="Haridas S."/>
            <person name="Riley R."/>
            <person name="LaButti K."/>
            <person name="Pangilinan J."/>
            <person name="Andreopoulos W."/>
            <person name="Lipzen A."/>
            <person name="Yan J."/>
            <person name="Wang M."/>
            <person name="Ng V."/>
            <person name="Grigoriev I.V."/>
            <person name="Spatafora J.W."/>
            <person name="Magnuson J.K."/>
            <person name="Baker S.E."/>
            <person name="Pomraning K.R."/>
        </authorList>
    </citation>
    <scope>NUCLEOTIDE SEQUENCE [LARGE SCALE GENOMIC DNA]</scope>
    <source>
        <strain evidence="2">CBS 7786</strain>
    </source>
</reference>
<name>A0ACC3SPZ2_LIPKO</name>
<protein>
    <submittedName>
        <fullName evidence="1">Uncharacterized protein</fullName>
    </submittedName>
</protein>
<keyword evidence="2" id="KW-1185">Reference proteome</keyword>
<organism evidence="1 2">
    <name type="scientific">Lipomyces kononenkoae</name>
    <name type="common">Yeast</name>
    <dbReference type="NCBI Taxonomy" id="34357"/>
    <lineage>
        <taxon>Eukaryota</taxon>
        <taxon>Fungi</taxon>
        <taxon>Dikarya</taxon>
        <taxon>Ascomycota</taxon>
        <taxon>Saccharomycotina</taxon>
        <taxon>Lipomycetes</taxon>
        <taxon>Lipomycetales</taxon>
        <taxon>Lipomycetaceae</taxon>
        <taxon>Lipomyces</taxon>
    </lineage>
</organism>
<dbReference type="EMBL" id="MU971638">
    <property type="protein sequence ID" value="KAK9233733.1"/>
    <property type="molecule type" value="Genomic_DNA"/>
</dbReference>
<evidence type="ECO:0000313" key="1">
    <source>
        <dbReference type="EMBL" id="KAK9233733.1"/>
    </source>
</evidence>
<dbReference type="Proteomes" id="UP001433508">
    <property type="component" value="Unassembled WGS sequence"/>
</dbReference>
<evidence type="ECO:0000313" key="2">
    <source>
        <dbReference type="Proteomes" id="UP001433508"/>
    </source>
</evidence>